<dbReference type="AlphaFoldDB" id="A0AAW9RXR9"/>
<gene>
    <name evidence="1" type="ORF">AAG747_07740</name>
</gene>
<protein>
    <submittedName>
        <fullName evidence="1">Uncharacterized protein</fullName>
    </submittedName>
</protein>
<dbReference type="RefSeq" id="WP_346820583.1">
    <property type="nucleotide sequence ID" value="NZ_JBDKWZ010000004.1"/>
</dbReference>
<accession>A0AAW9RXR9</accession>
<organism evidence="1 2">
    <name type="scientific">Rapidithrix thailandica</name>
    <dbReference type="NCBI Taxonomy" id="413964"/>
    <lineage>
        <taxon>Bacteria</taxon>
        <taxon>Pseudomonadati</taxon>
        <taxon>Bacteroidota</taxon>
        <taxon>Cytophagia</taxon>
        <taxon>Cytophagales</taxon>
        <taxon>Flammeovirgaceae</taxon>
        <taxon>Rapidithrix</taxon>
    </lineage>
</organism>
<reference evidence="1 2" key="1">
    <citation type="submission" date="2024-04" db="EMBL/GenBank/DDBJ databases">
        <title>Novel genus in family Flammeovirgaceae.</title>
        <authorList>
            <person name="Nguyen T.H."/>
            <person name="Vuong T.Q."/>
            <person name="Le H."/>
            <person name="Kim S.-G."/>
        </authorList>
    </citation>
    <scope>NUCLEOTIDE SEQUENCE [LARGE SCALE GENOMIC DNA]</scope>
    <source>
        <strain evidence="1 2">JCM 23209</strain>
    </source>
</reference>
<proteinExistence type="predicted"/>
<sequence length="183" mass="21525">MLVIPIRIVEKYNQTDIFISETQDHQKALQTYAKVQDNTLLREVIGEVKLLKAYIIHNESDASFLPTLNVIPGLILSQEVVMRTAVRNKRFRECHFIGNDQTHIAIARCSLDENRNFKMEKIFFTGETFFLNSSLRIDHQEILQIIKEWEFIDEDTFQKLKKLHLSNSQVKVLFNFIQKSIKK</sequence>
<evidence type="ECO:0000313" key="2">
    <source>
        <dbReference type="Proteomes" id="UP001403385"/>
    </source>
</evidence>
<evidence type="ECO:0000313" key="1">
    <source>
        <dbReference type="EMBL" id="MEN7547795.1"/>
    </source>
</evidence>
<keyword evidence="2" id="KW-1185">Reference proteome</keyword>
<dbReference type="Proteomes" id="UP001403385">
    <property type="component" value="Unassembled WGS sequence"/>
</dbReference>
<dbReference type="EMBL" id="JBDKWZ010000004">
    <property type="protein sequence ID" value="MEN7547795.1"/>
    <property type="molecule type" value="Genomic_DNA"/>
</dbReference>
<name>A0AAW9RXR9_9BACT</name>
<comment type="caution">
    <text evidence="1">The sequence shown here is derived from an EMBL/GenBank/DDBJ whole genome shotgun (WGS) entry which is preliminary data.</text>
</comment>